<feature type="compositionally biased region" description="Gly residues" evidence="1">
    <location>
        <begin position="27"/>
        <end position="37"/>
    </location>
</feature>
<dbReference type="PANTHER" id="PTHR32278:SF139">
    <property type="entry name" value="F-BOX DOMAIN-CONTAINING PROTEIN"/>
    <property type="match status" value="1"/>
</dbReference>
<dbReference type="EMBL" id="CM029044">
    <property type="protein sequence ID" value="KAG2606644.1"/>
    <property type="molecule type" value="Genomic_DNA"/>
</dbReference>
<dbReference type="AlphaFoldDB" id="A0A8T0TC02"/>
<evidence type="ECO:0000313" key="2">
    <source>
        <dbReference type="EMBL" id="KAG2606644.1"/>
    </source>
</evidence>
<evidence type="ECO:0000256" key="1">
    <source>
        <dbReference type="SAM" id="MobiDB-lite"/>
    </source>
</evidence>
<dbReference type="InterPro" id="IPR025886">
    <property type="entry name" value="PP2-like"/>
</dbReference>
<sequence length="378" mass="41490">MGVGRPIVIGSSSAAPTGVEEHPAEVTGGGGGAAGGGERSHGLVRAAAGVRRRSPVVIQFPNTAEKTVRAEKLLDGSAPDTSEIARLPEDLLSAALALTTSRGACRAAAVSRAFRDAAGSDAVWARFVLRDLPPIAAGELAGPAPPSKKDLFLRLSDRRLRVLLADGLRIRPVPKNPLLAHGLKTMWLDRGSGAKCYMLLARGLHISWGDTPCYWRWMDLPDSRFKVAQLLNVCWFEIRGKIHSKMLSRDTAYAVYIVFKTPVESYGLDYPPQKASIDTVAGKKIIRKVCLQSYKGRHVNRWVTMRLTREYKSYRRGHGRNPVLPQERADGWMELEMGVFYNKVSDDGEVRFSLLQTSPTSKRGLIVQGIEIRPKKLG</sequence>
<reference evidence="2" key="1">
    <citation type="submission" date="2020-05" db="EMBL/GenBank/DDBJ databases">
        <title>WGS assembly of Panicum virgatum.</title>
        <authorList>
            <person name="Lovell J.T."/>
            <person name="Jenkins J."/>
            <person name="Shu S."/>
            <person name="Juenger T.E."/>
            <person name="Schmutz J."/>
        </authorList>
    </citation>
    <scope>NUCLEOTIDE SEQUENCE</scope>
    <source>
        <strain evidence="2">AP13</strain>
    </source>
</reference>
<comment type="caution">
    <text evidence="2">The sequence shown here is derived from an EMBL/GenBank/DDBJ whole genome shotgun (WGS) entry which is preliminary data.</text>
</comment>
<dbReference type="CDD" id="cd22162">
    <property type="entry name" value="F-box_AtSKIP3-like"/>
    <property type="match status" value="1"/>
</dbReference>
<evidence type="ECO:0008006" key="4">
    <source>
        <dbReference type="Google" id="ProtNLM"/>
    </source>
</evidence>
<evidence type="ECO:0000313" key="3">
    <source>
        <dbReference type="Proteomes" id="UP000823388"/>
    </source>
</evidence>
<dbReference type="Pfam" id="PF14299">
    <property type="entry name" value="PP2"/>
    <property type="match status" value="1"/>
</dbReference>
<keyword evidence="3" id="KW-1185">Reference proteome</keyword>
<protein>
    <recommendedName>
        <fullName evidence="4">F-box domain-containing protein</fullName>
    </recommendedName>
</protein>
<dbReference type="Proteomes" id="UP000823388">
    <property type="component" value="Chromosome 4N"/>
</dbReference>
<organism evidence="2 3">
    <name type="scientific">Panicum virgatum</name>
    <name type="common">Blackwell switchgrass</name>
    <dbReference type="NCBI Taxonomy" id="38727"/>
    <lineage>
        <taxon>Eukaryota</taxon>
        <taxon>Viridiplantae</taxon>
        <taxon>Streptophyta</taxon>
        <taxon>Embryophyta</taxon>
        <taxon>Tracheophyta</taxon>
        <taxon>Spermatophyta</taxon>
        <taxon>Magnoliopsida</taxon>
        <taxon>Liliopsida</taxon>
        <taxon>Poales</taxon>
        <taxon>Poaceae</taxon>
        <taxon>PACMAD clade</taxon>
        <taxon>Panicoideae</taxon>
        <taxon>Panicodae</taxon>
        <taxon>Paniceae</taxon>
        <taxon>Panicinae</taxon>
        <taxon>Panicum</taxon>
        <taxon>Panicum sect. Hiantes</taxon>
    </lineage>
</organism>
<dbReference type="SUPFAM" id="SSF81383">
    <property type="entry name" value="F-box domain"/>
    <property type="match status" value="1"/>
</dbReference>
<gene>
    <name evidence="2" type="ORF">PVAP13_4NG212111</name>
</gene>
<proteinExistence type="predicted"/>
<dbReference type="PANTHER" id="PTHR32278">
    <property type="entry name" value="F-BOX DOMAIN-CONTAINING PROTEIN"/>
    <property type="match status" value="1"/>
</dbReference>
<accession>A0A8T0TC02</accession>
<name>A0A8T0TC02_PANVG</name>
<feature type="region of interest" description="Disordered" evidence="1">
    <location>
        <begin position="1"/>
        <end position="40"/>
    </location>
</feature>
<dbReference type="InterPro" id="IPR036047">
    <property type="entry name" value="F-box-like_dom_sf"/>
</dbReference>